<dbReference type="GO" id="GO:0009088">
    <property type="term" value="P:threonine biosynthetic process"/>
    <property type="evidence" value="ECO:0007669"/>
    <property type="project" value="UniProtKB-UniPathway"/>
</dbReference>
<dbReference type="InterPro" id="IPR051166">
    <property type="entry name" value="Threonine_Synthase"/>
</dbReference>
<sequence length="554" mass="61370">MFQTSATTADMMATPRQHTGGRQRVASRLGAHTVLAGLAPDGGLYIPEHIPSLPGNWQTAWRNHSFVDLSIEVLSLYVTSDEISRDELRQLVEKSYSTFRHPDITPLKKLTDSAYILELFHGPTFAFKDVALQLLGNLFEFFLKRRNQHKAPNEKPEKLTVVGATSGDTGSAAIYGLRNKANVSIFILHPKGRVSPIQEAQMTTVTDPNVHNLAVKGTFDDCQDIVKSLFADREFNAKHRLGAVNSINWARILAQTVYYFLSYFHLKRQVPNDADLEIQYVVPTGNFGDILAGYYAKRMGLPIGRLGIATNANDILARFWKSGAYEKVDSSRATTPAGETAPAAGASDGKQAEDTSGVRETLSPAMDILVSSNFERLLWYLAYDSAKGSDDAEKRRSAGATIAEWMGKVKSDGRVQVPTEVLDRARRDFFAERVSDEQTLETIRYYFESARYIADPHTAVGLYVARVVAPSNPPNVRQIVLSTAHPAKFSEAVTRALEGSPSFNFERDVLPPEFKGLLERERRVIDVEGADVELVKEVIEKYVVQDVGQVGADV</sequence>
<dbReference type="InterPro" id="IPR000634">
    <property type="entry name" value="Ser/Thr_deHydtase_PyrdxlP-BS"/>
</dbReference>
<dbReference type="InterPro" id="IPR037158">
    <property type="entry name" value="Thr_synth_N_sf"/>
</dbReference>
<dbReference type="EMBL" id="ML145089">
    <property type="protein sequence ID" value="TBU63567.1"/>
    <property type="molecule type" value="Genomic_DNA"/>
</dbReference>
<keyword evidence="8" id="KW-0456">Lyase</keyword>
<dbReference type="NCBIfam" id="TIGR00260">
    <property type="entry name" value="thrC"/>
    <property type="match status" value="1"/>
</dbReference>
<dbReference type="CDD" id="cd01560">
    <property type="entry name" value="Thr-synth_2"/>
    <property type="match status" value="1"/>
</dbReference>
<feature type="domain" description="Threonine synthase N-terminal" evidence="12">
    <location>
        <begin position="32"/>
        <end position="96"/>
    </location>
</feature>
<dbReference type="SUPFAM" id="SSF53686">
    <property type="entry name" value="Tryptophan synthase beta subunit-like PLP-dependent enzymes"/>
    <property type="match status" value="1"/>
</dbReference>
<evidence type="ECO:0000313" key="14">
    <source>
        <dbReference type="Proteomes" id="UP000292082"/>
    </source>
</evidence>
<proteinExistence type="inferred from homology"/>
<evidence type="ECO:0000256" key="8">
    <source>
        <dbReference type="ARBA" id="ARBA00023239"/>
    </source>
</evidence>
<evidence type="ECO:0000256" key="10">
    <source>
        <dbReference type="SAM" id="MobiDB-lite"/>
    </source>
</evidence>
<protein>
    <recommendedName>
        <fullName evidence="4">threonine synthase</fullName>
        <ecNumber evidence="4">4.2.3.1</ecNumber>
    </recommendedName>
</protein>
<dbReference type="PANTHER" id="PTHR42690">
    <property type="entry name" value="THREONINE SYNTHASE FAMILY MEMBER"/>
    <property type="match status" value="1"/>
</dbReference>
<dbReference type="Gene3D" id="3.90.1380.10">
    <property type="entry name" value="Threonine synthase, N-terminal domain"/>
    <property type="match status" value="1"/>
</dbReference>
<dbReference type="InterPro" id="IPR001926">
    <property type="entry name" value="TrpB-like_PALP"/>
</dbReference>
<dbReference type="Pfam" id="PF00291">
    <property type="entry name" value="PALP"/>
    <property type="match status" value="1"/>
</dbReference>
<feature type="compositionally biased region" description="Low complexity" evidence="10">
    <location>
        <begin position="333"/>
        <end position="346"/>
    </location>
</feature>
<evidence type="ECO:0000256" key="2">
    <source>
        <dbReference type="ARBA" id="ARBA00004979"/>
    </source>
</evidence>
<feature type="region of interest" description="Disordered" evidence="10">
    <location>
        <begin position="331"/>
        <end position="357"/>
    </location>
</feature>
<keyword evidence="7 9" id="KW-0663">Pyridoxal phosphate</keyword>
<feature type="modified residue" description="N6-(pyridoxal phosphate)lysine" evidence="9">
    <location>
        <position position="128"/>
    </location>
</feature>
<feature type="domain" description="Tryptophan synthase beta chain-like PALP" evidence="11">
    <location>
        <begin position="115"/>
        <end position="356"/>
    </location>
</feature>
<dbReference type="EC" id="4.2.3.1" evidence="4"/>
<dbReference type="InterPro" id="IPR029144">
    <property type="entry name" value="Thr_synth_N"/>
</dbReference>
<evidence type="ECO:0000256" key="5">
    <source>
        <dbReference type="ARBA" id="ARBA00022605"/>
    </source>
</evidence>
<dbReference type="GO" id="GO:0004795">
    <property type="term" value="F:threonine synthase activity"/>
    <property type="evidence" value="ECO:0007669"/>
    <property type="project" value="UniProtKB-EC"/>
</dbReference>
<dbReference type="InterPro" id="IPR036052">
    <property type="entry name" value="TrpB-like_PALP_sf"/>
</dbReference>
<evidence type="ECO:0000259" key="11">
    <source>
        <dbReference type="Pfam" id="PF00291"/>
    </source>
</evidence>
<dbReference type="PANTHER" id="PTHR42690:SF1">
    <property type="entry name" value="THREONINE SYNTHASE-LIKE 2"/>
    <property type="match status" value="1"/>
</dbReference>
<comment type="similarity">
    <text evidence="3">Belongs to the threonine synthase family.</text>
</comment>
<organism evidence="13 14">
    <name type="scientific">Dichomitus squalens</name>
    <dbReference type="NCBI Taxonomy" id="114155"/>
    <lineage>
        <taxon>Eukaryota</taxon>
        <taxon>Fungi</taxon>
        <taxon>Dikarya</taxon>
        <taxon>Basidiomycota</taxon>
        <taxon>Agaricomycotina</taxon>
        <taxon>Agaricomycetes</taxon>
        <taxon>Polyporales</taxon>
        <taxon>Polyporaceae</taxon>
        <taxon>Dichomitus</taxon>
    </lineage>
</organism>
<dbReference type="Gene3D" id="3.40.50.1100">
    <property type="match status" value="2"/>
</dbReference>
<reference evidence="13 14" key="1">
    <citation type="submission" date="2019-01" db="EMBL/GenBank/DDBJ databases">
        <title>Draft genome sequences of three monokaryotic isolates of the white-rot basidiomycete fungus Dichomitus squalens.</title>
        <authorList>
            <consortium name="DOE Joint Genome Institute"/>
            <person name="Lopez S.C."/>
            <person name="Andreopoulos B."/>
            <person name="Pangilinan J."/>
            <person name="Lipzen A."/>
            <person name="Riley R."/>
            <person name="Ahrendt S."/>
            <person name="Ng V."/>
            <person name="Barry K."/>
            <person name="Daum C."/>
            <person name="Grigoriev I.V."/>
            <person name="Hilden K.S."/>
            <person name="Makela M.R."/>
            <person name="de Vries R.P."/>
        </authorList>
    </citation>
    <scope>NUCLEOTIDE SEQUENCE [LARGE SCALE GENOMIC DNA]</scope>
    <source>
        <strain evidence="13 14">CBS 464.89</strain>
    </source>
</reference>
<accession>A0A4Q9Q7Q9</accession>
<dbReference type="GO" id="GO:0030170">
    <property type="term" value="F:pyridoxal phosphate binding"/>
    <property type="evidence" value="ECO:0007669"/>
    <property type="project" value="InterPro"/>
</dbReference>
<dbReference type="FunFam" id="3.40.50.1100:FF:000024">
    <property type="entry name" value="Probable threonine synthase"/>
    <property type="match status" value="1"/>
</dbReference>
<dbReference type="InterPro" id="IPR004450">
    <property type="entry name" value="Thr_synthase-like"/>
</dbReference>
<comment type="pathway">
    <text evidence="2">Amino-acid biosynthesis; L-threonine biosynthesis; L-threonine from L-aspartate: step 5/5.</text>
</comment>
<dbReference type="Pfam" id="PF14821">
    <property type="entry name" value="Thr_synth_N"/>
    <property type="match status" value="1"/>
</dbReference>
<evidence type="ECO:0000256" key="6">
    <source>
        <dbReference type="ARBA" id="ARBA00022697"/>
    </source>
</evidence>
<keyword evidence="5" id="KW-0028">Amino-acid biosynthesis</keyword>
<dbReference type="PROSITE" id="PS00165">
    <property type="entry name" value="DEHYDRATASE_SER_THR"/>
    <property type="match status" value="1"/>
</dbReference>
<dbReference type="AlphaFoldDB" id="A0A4Q9Q7Q9"/>
<keyword evidence="14" id="KW-1185">Reference proteome</keyword>
<keyword evidence="6" id="KW-0791">Threonine biosynthesis</keyword>
<gene>
    <name evidence="13" type="ORF">BD310DRAFT_903575</name>
</gene>
<dbReference type="Pfam" id="PF24857">
    <property type="entry name" value="THR4_C"/>
    <property type="match status" value="1"/>
</dbReference>
<evidence type="ECO:0000256" key="1">
    <source>
        <dbReference type="ARBA" id="ARBA00001933"/>
    </source>
</evidence>
<evidence type="ECO:0000256" key="3">
    <source>
        <dbReference type="ARBA" id="ARBA00005517"/>
    </source>
</evidence>
<evidence type="ECO:0000256" key="9">
    <source>
        <dbReference type="PIRSR" id="PIRSR604450-51"/>
    </source>
</evidence>
<dbReference type="Proteomes" id="UP000292082">
    <property type="component" value="Unassembled WGS sequence"/>
</dbReference>
<evidence type="ECO:0000256" key="7">
    <source>
        <dbReference type="ARBA" id="ARBA00022898"/>
    </source>
</evidence>
<evidence type="ECO:0000313" key="13">
    <source>
        <dbReference type="EMBL" id="TBU63567.1"/>
    </source>
</evidence>
<evidence type="ECO:0000256" key="4">
    <source>
        <dbReference type="ARBA" id="ARBA00013028"/>
    </source>
</evidence>
<dbReference type="STRING" id="114155.A0A4Q9Q7Q9"/>
<dbReference type="UniPathway" id="UPA00050">
    <property type="reaction ID" value="UER00065"/>
</dbReference>
<name>A0A4Q9Q7Q9_9APHY</name>
<feature type="region of interest" description="Disordered" evidence="10">
    <location>
        <begin position="1"/>
        <end position="23"/>
    </location>
</feature>
<evidence type="ECO:0000259" key="12">
    <source>
        <dbReference type="Pfam" id="PF14821"/>
    </source>
</evidence>
<comment type="cofactor">
    <cofactor evidence="1 9">
        <name>pyridoxal 5'-phosphate</name>
        <dbReference type="ChEBI" id="CHEBI:597326"/>
    </cofactor>
</comment>